<gene>
    <name evidence="1" type="ORF">PsorP6_009922</name>
</gene>
<accession>A0ACC0VVC8</accession>
<keyword evidence="2" id="KW-1185">Reference proteome</keyword>
<comment type="caution">
    <text evidence="1">The sequence shown here is derived from an EMBL/GenBank/DDBJ whole genome shotgun (WGS) entry which is preliminary data.</text>
</comment>
<dbReference type="EMBL" id="CM047585">
    <property type="protein sequence ID" value="KAI9910232.1"/>
    <property type="molecule type" value="Genomic_DNA"/>
</dbReference>
<proteinExistence type="predicted"/>
<dbReference type="Proteomes" id="UP001163321">
    <property type="component" value="Chromosome 6"/>
</dbReference>
<organism evidence="1 2">
    <name type="scientific">Peronosclerospora sorghi</name>
    <dbReference type="NCBI Taxonomy" id="230839"/>
    <lineage>
        <taxon>Eukaryota</taxon>
        <taxon>Sar</taxon>
        <taxon>Stramenopiles</taxon>
        <taxon>Oomycota</taxon>
        <taxon>Peronosporomycetes</taxon>
        <taxon>Peronosporales</taxon>
        <taxon>Peronosporaceae</taxon>
        <taxon>Peronosclerospora</taxon>
    </lineage>
</organism>
<evidence type="ECO:0000313" key="1">
    <source>
        <dbReference type="EMBL" id="KAI9910232.1"/>
    </source>
</evidence>
<name>A0ACC0VVC8_9STRA</name>
<evidence type="ECO:0000313" key="2">
    <source>
        <dbReference type="Proteomes" id="UP001163321"/>
    </source>
</evidence>
<protein>
    <submittedName>
        <fullName evidence="1">Uncharacterized protein</fullName>
    </submittedName>
</protein>
<reference evidence="1 2" key="1">
    <citation type="journal article" date="2022" name="bioRxiv">
        <title>The genome of the oomycete Peronosclerospora sorghi, a cosmopolitan pathogen of maize and sorghum, is inflated with dispersed pseudogenes.</title>
        <authorList>
            <person name="Fletcher K."/>
            <person name="Martin F."/>
            <person name="Isakeit T."/>
            <person name="Cavanaugh K."/>
            <person name="Magill C."/>
            <person name="Michelmore R."/>
        </authorList>
    </citation>
    <scope>NUCLEOTIDE SEQUENCE [LARGE SCALE GENOMIC DNA]</scope>
    <source>
        <strain evidence="1">P6</strain>
    </source>
</reference>
<sequence length="117" mass="13023">MRSLDDSFASQLSNAVIVKKSDDDQVNAIYENAIRLLRQSSSMHFHQKYDLEPAVILHFLETLVHRSESPVALKVWNMFESELQVLPPVAKKLGGCHLVGIGFVGECSVAHSLSKMS</sequence>